<evidence type="ECO:0000259" key="1">
    <source>
        <dbReference type="Pfam" id="PF16748"/>
    </source>
</evidence>
<dbReference type="InterPro" id="IPR045789">
    <property type="entry name" value="Insc_C"/>
</dbReference>
<dbReference type="InterPro" id="IPR016024">
    <property type="entry name" value="ARM-type_fold"/>
</dbReference>
<dbReference type="Proteomes" id="UP000233020">
    <property type="component" value="Unplaced"/>
</dbReference>
<evidence type="ECO:0000313" key="4">
    <source>
        <dbReference type="Proteomes" id="UP000233020"/>
    </source>
</evidence>
<evidence type="ECO:0000313" key="3">
    <source>
        <dbReference type="Ensembl" id="ENSANAP00000013937.1"/>
    </source>
</evidence>
<evidence type="ECO:0000259" key="2">
    <source>
        <dbReference type="Pfam" id="PF19427"/>
    </source>
</evidence>
<dbReference type="GO" id="GO:0045176">
    <property type="term" value="P:apical protein localization"/>
    <property type="evidence" value="ECO:0007669"/>
    <property type="project" value="TreeGrafter"/>
</dbReference>
<reference evidence="3" key="2">
    <citation type="submission" date="2025-09" db="UniProtKB">
        <authorList>
            <consortium name="Ensembl"/>
        </authorList>
    </citation>
    <scope>IDENTIFICATION</scope>
</reference>
<dbReference type="Pfam" id="PF16748">
    <property type="entry name" value="INSC_LBD"/>
    <property type="match status" value="1"/>
</dbReference>
<reference evidence="3" key="1">
    <citation type="submission" date="2025-08" db="UniProtKB">
        <authorList>
            <consortium name="Ensembl"/>
        </authorList>
    </citation>
    <scope>IDENTIFICATION</scope>
</reference>
<dbReference type="InterPro" id="IPR039921">
    <property type="entry name" value="Inscuteable"/>
</dbReference>
<organism evidence="3 4">
    <name type="scientific">Aotus nancymaae</name>
    <name type="common">Ma's night monkey</name>
    <dbReference type="NCBI Taxonomy" id="37293"/>
    <lineage>
        <taxon>Eukaryota</taxon>
        <taxon>Metazoa</taxon>
        <taxon>Chordata</taxon>
        <taxon>Craniata</taxon>
        <taxon>Vertebrata</taxon>
        <taxon>Euteleostomi</taxon>
        <taxon>Mammalia</taxon>
        <taxon>Eutheria</taxon>
        <taxon>Euarchontoglires</taxon>
        <taxon>Primates</taxon>
        <taxon>Haplorrhini</taxon>
        <taxon>Platyrrhini</taxon>
        <taxon>Aotidae</taxon>
        <taxon>Aotus</taxon>
    </lineage>
</organism>
<protein>
    <submittedName>
        <fullName evidence="3">INSC spindle orientation adaptor protein</fullName>
    </submittedName>
</protein>
<dbReference type="GO" id="GO:0009786">
    <property type="term" value="P:regulation of asymmetric cell division"/>
    <property type="evidence" value="ECO:0007669"/>
    <property type="project" value="TreeGrafter"/>
</dbReference>
<dbReference type="InterPro" id="IPR031938">
    <property type="entry name" value="INSC_LBD"/>
</dbReference>
<dbReference type="InterPro" id="IPR000225">
    <property type="entry name" value="Armadillo"/>
</dbReference>
<keyword evidence="4" id="KW-1185">Reference proteome</keyword>
<dbReference type="Gene3D" id="6.20.200.10">
    <property type="entry name" value="Inscuteable LGN-binding domain"/>
    <property type="match status" value="1"/>
</dbReference>
<dbReference type="GeneTree" id="ENSGT00390000001511"/>
<dbReference type="Ensembl" id="ENSANAT00000031767.1">
    <property type="protein sequence ID" value="ENSANAP00000013937.1"/>
    <property type="gene ID" value="ENSANAG00000024858.1"/>
</dbReference>
<dbReference type="PANTHER" id="PTHR21386">
    <property type="entry name" value="INSCUTEABLE"/>
    <property type="match status" value="1"/>
</dbReference>
<dbReference type="InterPro" id="IPR038205">
    <property type="entry name" value="INSC_LBD_sf"/>
</dbReference>
<dbReference type="GO" id="GO:0008356">
    <property type="term" value="P:asymmetric cell division"/>
    <property type="evidence" value="ECO:0007669"/>
    <property type="project" value="InterPro"/>
</dbReference>
<dbReference type="GO" id="GO:0045179">
    <property type="term" value="C:apical cortex"/>
    <property type="evidence" value="ECO:0007669"/>
    <property type="project" value="TreeGrafter"/>
</dbReference>
<dbReference type="Pfam" id="PF19427">
    <property type="entry name" value="Insc_C"/>
    <property type="match status" value="2"/>
</dbReference>
<dbReference type="GO" id="GO:0000132">
    <property type="term" value="P:establishment of mitotic spindle orientation"/>
    <property type="evidence" value="ECO:0007669"/>
    <property type="project" value="TreeGrafter"/>
</dbReference>
<name>A0A2K5CZ12_AOTNA</name>
<feature type="domain" description="Protein inscuteable homologue C-terminal" evidence="2">
    <location>
        <begin position="69"/>
        <end position="185"/>
    </location>
</feature>
<dbReference type="InterPro" id="IPR011989">
    <property type="entry name" value="ARM-like"/>
</dbReference>
<proteinExistence type="predicted"/>
<sequence length="553" mass="60602">MVLFPGCRLHLMQVDSVQRWMEDLKLMTECECMCVLQAKPISLEEDAQGDLILAGGPSPGDPLQLLLKRGWVISTELRRIGQKLAQDRWARVHSMSVRLTCHARSMVSEYSTVSRSSSQEMGQIEKLLMEKCSELSAVTERCLQVENEHVLKSMKACVSETLSTLGQHFGQLLELALTREVQVISLLLPRLECNGAISAHCNLRLLGSGNSPVSALVRKIDASDNIYTTESTTGNLFSLTQEGAPLCRIIAKEGGVVALFKVCRQDSFRCLYPQALRTLASICCVEEGVHQLEKVDGVLCLANILTDDSHSEATRAEAAAVVAQVTSPHLPVTQHLSSFLESMEEIVTALVKLCQEASSGEVFLLASAALANITFFDTMACEMLLQLNAIRVLLEACSDKQRVDTPYTRDQIVTILANMSVLEQCASDIIQENGVQLIMGMLSEKPRSGTPAEVAACERVQQKAAVTLARLSRDPDVAREAVRLSCMSRLIELCRSPSERNSSDAVLVACLAALRRLAGVCPEGLQDSDFQQLVQPRLVDSFLLCSNMEESFV</sequence>
<accession>A0A2K5CZ12</accession>
<dbReference type="CDD" id="cd21966">
    <property type="entry name" value="INSC_LBD"/>
    <property type="match status" value="1"/>
</dbReference>
<dbReference type="PANTHER" id="PTHR21386:SF0">
    <property type="entry name" value="PROTEIN INSCUTEABLE HOMOLOG"/>
    <property type="match status" value="1"/>
</dbReference>
<feature type="domain" description="Protein inscuteable homologue LGN-binding" evidence="1">
    <location>
        <begin position="12"/>
        <end position="57"/>
    </location>
</feature>
<dbReference type="Gene3D" id="1.25.10.10">
    <property type="entry name" value="Leucine-rich Repeat Variant"/>
    <property type="match status" value="1"/>
</dbReference>
<dbReference type="AlphaFoldDB" id="A0A2K5CZ12"/>
<dbReference type="GO" id="GO:0008093">
    <property type="term" value="F:cytoskeletal anchor activity"/>
    <property type="evidence" value="ECO:0007669"/>
    <property type="project" value="TreeGrafter"/>
</dbReference>
<gene>
    <name evidence="3" type="primary">INSC</name>
</gene>
<dbReference type="SMART" id="SM00185">
    <property type="entry name" value="ARM"/>
    <property type="match status" value="3"/>
</dbReference>
<feature type="domain" description="Protein inscuteable homologue C-terminal" evidence="2">
    <location>
        <begin position="213"/>
        <end position="553"/>
    </location>
</feature>
<dbReference type="SUPFAM" id="SSF48371">
    <property type="entry name" value="ARM repeat"/>
    <property type="match status" value="1"/>
</dbReference>